<keyword evidence="2 3" id="KW-0233">DNA recombination</keyword>
<evidence type="ECO:0000256" key="3">
    <source>
        <dbReference type="HAMAP-Rule" id="MF_01875"/>
    </source>
</evidence>
<dbReference type="NCBIfam" id="TIGR02772">
    <property type="entry name" value="Ku_bact"/>
    <property type="match status" value="1"/>
</dbReference>
<dbReference type="PIRSF" id="PIRSF006493">
    <property type="entry name" value="Prok_Ku"/>
    <property type="match status" value="1"/>
</dbReference>
<keyword evidence="1 3" id="KW-0238">DNA-binding</keyword>
<dbReference type="PANTHER" id="PTHR41251">
    <property type="entry name" value="NON-HOMOLOGOUS END JOINING PROTEIN KU"/>
    <property type="match status" value="1"/>
</dbReference>
<dbReference type="Proteomes" id="UP000475214">
    <property type="component" value="Unassembled WGS sequence"/>
</dbReference>
<dbReference type="GO" id="GO:0006303">
    <property type="term" value="P:double-strand break repair via nonhomologous end joining"/>
    <property type="evidence" value="ECO:0007669"/>
    <property type="project" value="UniProtKB-UniRule"/>
</dbReference>
<evidence type="ECO:0000313" key="6">
    <source>
        <dbReference type="Proteomes" id="UP000475214"/>
    </source>
</evidence>
<name>A0A6L9SC00_9ACTN</name>
<dbReference type="HAMAP" id="MF_01875">
    <property type="entry name" value="Prokaryotic_Ku"/>
    <property type="match status" value="1"/>
</dbReference>
<organism evidence="5 6">
    <name type="scientific">Phytoactinopolyspora halotolerans</name>
    <dbReference type="NCBI Taxonomy" id="1981512"/>
    <lineage>
        <taxon>Bacteria</taxon>
        <taxon>Bacillati</taxon>
        <taxon>Actinomycetota</taxon>
        <taxon>Actinomycetes</taxon>
        <taxon>Jiangellales</taxon>
        <taxon>Jiangellaceae</taxon>
        <taxon>Phytoactinopolyspora</taxon>
    </lineage>
</organism>
<dbReference type="EMBL" id="JAAGOA010000013">
    <property type="protein sequence ID" value="NEE02091.1"/>
    <property type="molecule type" value="Genomic_DNA"/>
</dbReference>
<protein>
    <recommendedName>
        <fullName evidence="3">Non-homologous end joining protein Ku</fullName>
    </recommendedName>
</protein>
<keyword evidence="3" id="KW-0227">DNA damage</keyword>
<proteinExistence type="inferred from homology"/>
<evidence type="ECO:0000313" key="5">
    <source>
        <dbReference type="EMBL" id="NEE02091.1"/>
    </source>
</evidence>
<comment type="similarity">
    <text evidence="3">Belongs to the prokaryotic Ku family.</text>
</comment>
<comment type="subunit">
    <text evidence="3">Homodimer. Interacts with LigD.</text>
</comment>
<evidence type="ECO:0000256" key="2">
    <source>
        <dbReference type="ARBA" id="ARBA00023172"/>
    </source>
</evidence>
<comment type="function">
    <text evidence="3">With LigD forms a non-homologous end joining (NHEJ) DNA repair enzyme, which repairs dsDNA breaks with reduced fidelity. Binds linear dsDNA with 5'- and 3'- overhangs but not closed circular dsDNA nor ssDNA. Recruits and stimulates the ligase activity of LigD.</text>
</comment>
<dbReference type="SUPFAM" id="SSF100939">
    <property type="entry name" value="SPOC domain-like"/>
    <property type="match status" value="1"/>
</dbReference>
<dbReference type="Pfam" id="PF02735">
    <property type="entry name" value="Ku"/>
    <property type="match status" value="1"/>
</dbReference>
<keyword evidence="3" id="KW-0234">DNA repair</keyword>
<dbReference type="CDD" id="cd00789">
    <property type="entry name" value="KU_like"/>
    <property type="match status" value="1"/>
</dbReference>
<dbReference type="InterPro" id="IPR006164">
    <property type="entry name" value="DNA_bd_Ku70/Ku80"/>
</dbReference>
<dbReference type="InterPro" id="IPR016194">
    <property type="entry name" value="SPOC-like_C_dom_sf"/>
</dbReference>
<dbReference type="AlphaFoldDB" id="A0A6L9SC00"/>
<gene>
    <name evidence="3" type="primary">ku</name>
    <name evidence="5" type="ORF">G1H10_18110</name>
</gene>
<comment type="caution">
    <text evidence="5">The sequence shown here is derived from an EMBL/GenBank/DDBJ whole genome shotgun (WGS) entry which is preliminary data.</text>
</comment>
<reference evidence="5 6" key="1">
    <citation type="submission" date="2020-02" db="EMBL/GenBank/DDBJ databases">
        <authorList>
            <person name="Li X.-J."/>
            <person name="Han X.-M."/>
        </authorList>
    </citation>
    <scope>NUCLEOTIDE SEQUENCE [LARGE SCALE GENOMIC DNA]</scope>
    <source>
        <strain evidence="5 6">CCTCC AB 2017055</strain>
    </source>
</reference>
<dbReference type="GO" id="GO:0003690">
    <property type="term" value="F:double-stranded DNA binding"/>
    <property type="evidence" value="ECO:0007669"/>
    <property type="project" value="UniProtKB-UniRule"/>
</dbReference>
<dbReference type="FunFam" id="2.40.290.10:FF:000004">
    <property type="entry name" value="Non-homologous end joining protein Ku"/>
    <property type="match status" value="1"/>
</dbReference>
<sequence>MQTVWKGSISFGLVSIPVRLVSATEEKDVSFRQVHAADGGRIRYRRVCEKDGEEVAYADIAKGYEMPDGEMVILTSDDLADLPVASSRAVEVLGFVPFSQIDPTALARAYYVEPTGDTKPYVLLRDALEESERVGVVKVALRNRERLAVLRSHEGVLVVQTMLWPDEIRRPEFGFLDEDVKVREQEMAMAESYIETLSGDFDPDEYTDEYREALLQVIAAKSEGVAVEAPAEEPEEGKVVDLMEALRQSVEQAKARKSA</sequence>
<keyword evidence="6" id="KW-1185">Reference proteome</keyword>
<dbReference type="SMART" id="SM00559">
    <property type="entry name" value="Ku78"/>
    <property type="match status" value="1"/>
</dbReference>
<dbReference type="PANTHER" id="PTHR41251:SF1">
    <property type="entry name" value="NON-HOMOLOGOUS END JOINING PROTEIN KU"/>
    <property type="match status" value="1"/>
</dbReference>
<accession>A0A6L9SC00</accession>
<dbReference type="InterPro" id="IPR009187">
    <property type="entry name" value="Prok_Ku"/>
</dbReference>
<dbReference type="Gene3D" id="2.40.290.10">
    <property type="match status" value="1"/>
</dbReference>
<feature type="domain" description="Ku" evidence="4">
    <location>
        <begin position="52"/>
        <end position="179"/>
    </location>
</feature>
<evidence type="ECO:0000259" key="4">
    <source>
        <dbReference type="SMART" id="SM00559"/>
    </source>
</evidence>
<evidence type="ECO:0000256" key="1">
    <source>
        <dbReference type="ARBA" id="ARBA00023125"/>
    </source>
</evidence>
<dbReference type="GO" id="GO:0006310">
    <property type="term" value="P:DNA recombination"/>
    <property type="evidence" value="ECO:0007669"/>
    <property type="project" value="UniProtKB-KW"/>
</dbReference>